<dbReference type="PANTHER" id="PTHR31605:SF0">
    <property type="entry name" value="GLYCEROL-3-PHOSPHATE O-ACYLTRANSFERASE 1"/>
    <property type="match status" value="1"/>
</dbReference>
<evidence type="ECO:0000313" key="4">
    <source>
        <dbReference type="Proteomes" id="UP000318582"/>
    </source>
</evidence>
<dbReference type="STRING" id="109895.A0A507E1Z4"/>
<dbReference type="SMART" id="SM00563">
    <property type="entry name" value="PlsC"/>
    <property type="match status" value="1"/>
</dbReference>
<accession>A0A507E1Z4</accession>
<dbReference type="SUPFAM" id="SSF69593">
    <property type="entry name" value="Glycerol-3-phosphate (1)-acyltransferase"/>
    <property type="match status" value="2"/>
</dbReference>
<keyword evidence="1" id="KW-0812">Transmembrane</keyword>
<sequence>MSIIYDILVFIFHWVIRGFFREVKTRGQHKIPLAGPVIFCVAPHANQFVDPVMLLLNCKRRVGFLAAKKSMDKPHIGIPGRIAGAIPVVRPQDLVQKGQGKLLFNPEAPSLFQGEKTSFKKQLHPRAVIKLTKDMGQYEVVEVVSDTEVRIKKPIVDTAVLEYLAAEKGVDYKVIPHVDQSEMFDAVTERLERGGCVGIFPEGGSHDRPELLPLKAGVTIMALGAMAKNPWMNVQIVPVGLNYFHADKFRSRAVIEFGDPIQIPSEMVEQYSKGGAEKRAACGLLLDTIATSLKAITTNAPDYNSLMVVQATRRLYKPPHKRLNLDETLHLSRRIAEGYVAFKDHPRVKELTTNVLEYNRLLSYYGIRDHQVQRTAVNRLSALTRVLARSVELAFLSVCALPGVVLAAPIWYTARRVASAKMVEAKAGSNVKIWGKDVVATWKVLTTLGLIPLVLAFYSLSAFLFSSFALDLDRRHSLMAAGLTLLFLPTLAWATIHMYDHGADIFKSLRPLWMAVIAGSSAQPLRDIRDDLQERIARLIDDLGPQLYGPDFEQSRIVKPEDVDLGLRMAHKLRRGTLDPTDFRWDEIDESEFFDEVFLFKEDAKRKSL</sequence>
<evidence type="ECO:0000256" key="1">
    <source>
        <dbReference type="SAM" id="Phobius"/>
    </source>
</evidence>
<dbReference type="InterPro" id="IPR052744">
    <property type="entry name" value="GPAT/DAPAT"/>
</dbReference>
<dbReference type="GO" id="GO:0016287">
    <property type="term" value="F:glycerone-phosphate O-acyltransferase activity"/>
    <property type="evidence" value="ECO:0007669"/>
    <property type="project" value="TreeGrafter"/>
</dbReference>
<dbReference type="GO" id="GO:0004366">
    <property type="term" value="F:glycerol-3-phosphate O-acyltransferase activity"/>
    <property type="evidence" value="ECO:0007669"/>
    <property type="project" value="TreeGrafter"/>
</dbReference>
<dbReference type="Proteomes" id="UP000318582">
    <property type="component" value="Unassembled WGS sequence"/>
</dbReference>
<dbReference type="EMBL" id="QEAQ01000041">
    <property type="protein sequence ID" value="TPX58099.1"/>
    <property type="molecule type" value="Genomic_DNA"/>
</dbReference>
<reference evidence="3 4" key="1">
    <citation type="journal article" date="2019" name="Sci. Rep.">
        <title>Comparative genomics of chytrid fungi reveal insights into the obligate biotrophic and pathogenic lifestyle of Synchytrium endobioticum.</title>
        <authorList>
            <person name="van de Vossenberg B.T.L.H."/>
            <person name="Warris S."/>
            <person name="Nguyen H.D.T."/>
            <person name="van Gent-Pelzer M.P.E."/>
            <person name="Joly D.L."/>
            <person name="van de Geest H.C."/>
            <person name="Bonants P.J.M."/>
            <person name="Smith D.S."/>
            <person name="Levesque C.A."/>
            <person name="van der Lee T.A.J."/>
        </authorList>
    </citation>
    <scope>NUCLEOTIDE SEQUENCE [LARGE SCALE GENOMIC DNA]</scope>
    <source>
        <strain evidence="3 4">CBS 809.83</strain>
    </source>
</reference>
<organism evidence="3 4">
    <name type="scientific">Powellomyces hirtus</name>
    <dbReference type="NCBI Taxonomy" id="109895"/>
    <lineage>
        <taxon>Eukaryota</taxon>
        <taxon>Fungi</taxon>
        <taxon>Fungi incertae sedis</taxon>
        <taxon>Chytridiomycota</taxon>
        <taxon>Chytridiomycota incertae sedis</taxon>
        <taxon>Chytridiomycetes</taxon>
        <taxon>Spizellomycetales</taxon>
        <taxon>Powellomycetaceae</taxon>
        <taxon>Powellomyces</taxon>
    </lineage>
</organism>
<dbReference type="Pfam" id="PF01553">
    <property type="entry name" value="Acyltransferase"/>
    <property type="match status" value="1"/>
</dbReference>
<feature type="transmembrane region" description="Helical" evidence="1">
    <location>
        <begin position="478"/>
        <end position="499"/>
    </location>
</feature>
<proteinExistence type="predicted"/>
<protein>
    <recommendedName>
        <fullName evidence="2">Phospholipid/glycerol acyltransferase domain-containing protein</fullName>
    </recommendedName>
</protein>
<name>A0A507E1Z4_9FUNG</name>
<evidence type="ECO:0000259" key="2">
    <source>
        <dbReference type="SMART" id="SM00563"/>
    </source>
</evidence>
<evidence type="ECO:0000313" key="3">
    <source>
        <dbReference type="EMBL" id="TPX58099.1"/>
    </source>
</evidence>
<dbReference type="AlphaFoldDB" id="A0A507E1Z4"/>
<feature type="transmembrane region" description="Helical" evidence="1">
    <location>
        <begin position="393"/>
        <end position="412"/>
    </location>
</feature>
<gene>
    <name evidence="3" type="ORF">PhCBS80983_g03341</name>
</gene>
<dbReference type="GO" id="GO:0008654">
    <property type="term" value="P:phospholipid biosynthetic process"/>
    <property type="evidence" value="ECO:0007669"/>
    <property type="project" value="TreeGrafter"/>
</dbReference>
<keyword evidence="1" id="KW-0472">Membrane</keyword>
<dbReference type="InterPro" id="IPR002123">
    <property type="entry name" value="Plipid/glycerol_acylTrfase"/>
</dbReference>
<comment type="caution">
    <text evidence="3">The sequence shown here is derived from an EMBL/GenBank/DDBJ whole genome shotgun (WGS) entry which is preliminary data.</text>
</comment>
<dbReference type="PANTHER" id="PTHR31605">
    <property type="entry name" value="GLYCEROL-3-PHOSPHATE O-ACYLTRANSFERASE 1"/>
    <property type="match status" value="1"/>
</dbReference>
<keyword evidence="4" id="KW-1185">Reference proteome</keyword>
<feature type="transmembrane region" description="Helical" evidence="1">
    <location>
        <begin position="444"/>
        <end position="466"/>
    </location>
</feature>
<dbReference type="CDD" id="cd07992">
    <property type="entry name" value="LPLAT_AAK14816-like"/>
    <property type="match status" value="1"/>
</dbReference>
<keyword evidence="1" id="KW-1133">Transmembrane helix</keyword>
<feature type="domain" description="Phospholipid/glycerol acyltransferase" evidence="2">
    <location>
        <begin position="38"/>
        <end position="244"/>
    </location>
</feature>